<protein>
    <submittedName>
        <fullName evidence="1">Uncharacterized protein</fullName>
    </submittedName>
</protein>
<reference evidence="1" key="2">
    <citation type="journal article" date="2015" name="Data Brief">
        <title>Shoot transcriptome of the giant reed, Arundo donax.</title>
        <authorList>
            <person name="Barrero R.A."/>
            <person name="Guerrero F.D."/>
            <person name="Moolhuijzen P."/>
            <person name="Goolsby J.A."/>
            <person name="Tidwell J."/>
            <person name="Bellgard S.E."/>
            <person name="Bellgard M.I."/>
        </authorList>
    </citation>
    <scope>NUCLEOTIDE SEQUENCE</scope>
    <source>
        <tissue evidence="1">Shoot tissue taken approximately 20 cm above the soil surface</tissue>
    </source>
</reference>
<dbReference type="EMBL" id="GBRH01180713">
    <property type="protein sequence ID" value="JAE17183.1"/>
    <property type="molecule type" value="Transcribed_RNA"/>
</dbReference>
<accession>A0A0A9G936</accession>
<evidence type="ECO:0000313" key="1">
    <source>
        <dbReference type="EMBL" id="JAE17183.1"/>
    </source>
</evidence>
<proteinExistence type="predicted"/>
<sequence length="48" mass="5690">MFQHLIRTMTSHSYQKHLSREFRSSVCSVFVTTANNEMHYQRTAVKSI</sequence>
<organism evidence="1">
    <name type="scientific">Arundo donax</name>
    <name type="common">Giant reed</name>
    <name type="synonym">Donax arundinaceus</name>
    <dbReference type="NCBI Taxonomy" id="35708"/>
    <lineage>
        <taxon>Eukaryota</taxon>
        <taxon>Viridiplantae</taxon>
        <taxon>Streptophyta</taxon>
        <taxon>Embryophyta</taxon>
        <taxon>Tracheophyta</taxon>
        <taxon>Spermatophyta</taxon>
        <taxon>Magnoliopsida</taxon>
        <taxon>Liliopsida</taxon>
        <taxon>Poales</taxon>
        <taxon>Poaceae</taxon>
        <taxon>PACMAD clade</taxon>
        <taxon>Arundinoideae</taxon>
        <taxon>Arundineae</taxon>
        <taxon>Arundo</taxon>
    </lineage>
</organism>
<dbReference type="AlphaFoldDB" id="A0A0A9G936"/>
<reference evidence="1" key="1">
    <citation type="submission" date="2014-09" db="EMBL/GenBank/DDBJ databases">
        <authorList>
            <person name="Magalhaes I.L.F."/>
            <person name="Oliveira U."/>
            <person name="Santos F.R."/>
            <person name="Vidigal T.H.D.A."/>
            <person name="Brescovit A.D."/>
            <person name="Santos A.J."/>
        </authorList>
    </citation>
    <scope>NUCLEOTIDE SEQUENCE</scope>
    <source>
        <tissue evidence="1">Shoot tissue taken approximately 20 cm above the soil surface</tissue>
    </source>
</reference>
<name>A0A0A9G936_ARUDO</name>